<gene>
    <name evidence="1" type="ORF">TCAL_15593</name>
</gene>
<protein>
    <submittedName>
        <fullName evidence="1">Uncharacterized protein</fullName>
    </submittedName>
</protein>
<sequence>MSEMVVEDFQYLLDRVARPRELSPDHLIKLCEAFKIERRPREDIRSLTDLLHTLESRLLLHPSESSKTNLHSFKILDQHLQLGSEFHSRWQVLQTNFEAERISEQEEDAAPFYEQNPFELSEEFIRELYSGLKRSNIRVGPFLREIGHDLGLEKRKQIEIKESDLEAINTPSGEQFLANGLAIIAQNWNRSDLKYESEHTLKASIIHLLASNTFHEPLNRLKKTLTDLP</sequence>
<name>A0A553PBG9_TIGCA</name>
<reference evidence="1 2" key="1">
    <citation type="journal article" date="2018" name="Nat. Ecol. Evol.">
        <title>Genomic signatures of mitonuclear coevolution across populations of Tigriopus californicus.</title>
        <authorList>
            <person name="Barreto F.S."/>
            <person name="Watson E.T."/>
            <person name="Lima T.G."/>
            <person name="Willett C.S."/>
            <person name="Edmands S."/>
            <person name="Li W."/>
            <person name="Burton R.S."/>
        </authorList>
    </citation>
    <scope>NUCLEOTIDE SEQUENCE [LARGE SCALE GENOMIC DNA]</scope>
    <source>
        <strain evidence="1 2">San Diego</strain>
    </source>
</reference>
<evidence type="ECO:0000313" key="1">
    <source>
        <dbReference type="EMBL" id="TRY75027.1"/>
    </source>
</evidence>
<keyword evidence="2" id="KW-1185">Reference proteome</keyword>
<evidence type="ECO:0000313" key="2">
    <source>
        <dbReference type="Proteomes" id="UP000318571"/>
    </source>
</evidence>
<accession>A0A553PBG9</accession>
<dbReference type="AlphaFoldDB" id="A0A553PBG9"/>
<proteinExistence type="predicted"/>
<dbReference type="Proteomes" id="UP000318571">
    <property type="component" value="Chromosome 2"/>
</dbReference>
<comment type="caution">
    <text evidence="1">The sequence shown here is derived from an EMBL/GenBank/DDBJ whole genome shotgun (WGS) entry which is preliminary data.</text>
</comment>
<organism evidence="1 2">
    <name type="scientific">Tigriopus californicus</name>
    <name type="common">Marine copepod</name>
    <dbReference type="NCBI Taxonomy" id="6832"/>
    <lineage>
        <taxon>Eukaryota</taxon>
        <taxon>Metazoa</taxon>
        <taxon>Ecdysozoa</taxon>
        <taxon>Arthropoda</taxon>
        <taxon>Crustacea</taxon>
        <taxon>Multicrustacea</taxon>
        <taxon>Hexanauplia</taxon>
        <taxon>Copepoda</taxon>
        <taxon>Harpacticoida</taxon>
        <taxon>Harpacticidae</taxon>
        <taxon>Tigriopus</taxon>
    </lineage>
</organism>
<dbReference type="EMBL" id="VCGU01000005">
    <property type="protein sequence ID" value="TRY75027.1"/>
    <property type="molecule type" value="Genomic_DNA"/>
</dbReference>